<evidence type="ECO:0000256" key="8">
    <source>
        <dbReference type="SAM" id="Phobius"/>
    </source>
</evidence>
<accession>A0A939IK15</accession>
<evidence type="ECO:0000256" key="6">
    <source>
        <dbReference type="ARBA" id="ARBA00023136"/>
    </source>
</evidence>
<dbReference type="AlphaFoldDB" id="A0A939IK15"/>
<dbReference type="PANTHER" id="PTHR30433">
    <property type="entry name" value="CHEMOTAXIS PROTEIN MOTA"/>
    <property type="match status" value="1"/>
</dbReference>
<dbReference type="InterPro" id="IPR002898">
    <property type="entry name" value="MotA_ExbB_proton_chnl"/>
</dbReference>
<organism evidence="11 12">
    <name type="scientific">Clostridium aminobutyricum</name>
    <dbReference type="NCBI Taxonomy" id="33953"/>
    <lineage>
        <taxon>Bacteria</taxon>
        <taxon>Bacillati</taxon>
        <taxon>Bacillota</taxon>
        <taxon>Clostridia</taxon>
        <taxon>Eubacteriales</taxon>
        <taxon>Clostridiaceae</taxon>
        <taxon>Clostridium</taxon>
    </lineage>
</organism>
<evidence type="ECO:0000259" key="10">
    <source>
        <dbReference type="Pfam" id="PF20560"/>
    </source>
</evidence>
<dbReference type="GO" id="GO:0006935">
    <property type="term" value="P:chemotaxis"/>
    <property type="evidence" value="ECO:0007669"/>
    <property type="project" value="InterPro"/>
</dbReference>
<dbReference type="Pfam" id="PF20560">
    <property type="entry name" value="MotA_N"/>
    <property type="match status" value="1"/>
</dbReference>
<evidence type="ECO:0000256" key="5">
    <source>
        <dbReference type="ARBA" id="ARBA00022989"/>
    </source>
</evidence>
<comment type="similarity">
    <text evidence="7">Belongs to the exbB/tolQ family.</text>
</comment>
<keyword evidence="12" id="KW-1185">Reference proteome</keyword>
<keyword evidence="5 8" id="KW-1133">Transmembrane helix</keyword>
<evidence type="ECO:0000313" key="11">
    <source>
        <dbReference type="EMBL" id="MBN7774134.1"/>
    </source>
</evidence>
<feature type="transmembrane region" description="Helical" evidence="8">
    <location>
        <begin position="148"/>
        <end position="170"/>
    </location>
</feature>
<comment type="caution">
    <text evidence="11">The sequence shown here is derived from an EMBL/GenBank/DDBJ whole genome shotgun (WGS) entry which is preliminary data.</text>
</comment>
<feature type="transmembrane region" description="Helical" evidence="8">
    <location>
        <begin position="182"/>
        <end position="203"/>
    </location>
</feature>
<dbReference type="Pfam" id="PF01618">
    <property type="entry name" value="MotA_ExbB"/>
    <property type="match status" value="1"/>
</dbReference>
<evidence type="ECO:0000313" key="12">
    <source>
        <dbReference type="Proteomes" id="UP000664545"/>
    </source>
</evidence>
<evidence type="ECO:0000256" key="4">
    <source>
        <dbReference type="ARBA" id="ARBA00022779"/>
    </source>
</evidence>
<keyword evidence="6 8" id="KW-0472">Membrane</keyword>
<dbReference type="InterPro" id="IPR047055">
    <property type="entry name" value="MotA-like"/>
</dbReference>
<keyword evidence="11" id="KW-0969">Cilium</keyword>
<dbReference type="GO" id="GO:0071978">
    <property type="term" value="P:bacterial-type flagellum-dependent swarming motility"/>
    <property type="evidence" value="ECO:0007669"/>
    <property type="project" value="InterPro"/>
</dbReference>
<feature type="domain" description="MotA/TolQ/ExbB proton channel" evidence="9">
    <location>
        <begin position="102"/>
        <end position="217"/>
    </location>
</feature>
<feature type="transmembrane region" description="Helical" evidence="8">
    <location>
        <begin position="28"/>
        <end position="51"/>
    </location>
</feature>
<dbReference type="InterPro" id="IPR046786">
    <property type="entry name" value="MotA_N"/>
</dbReference>
<sequence length="266" mass="28544">MDIFVLIFLVVGFGAVIGGFLLEGGHLIALVSLTSIVIILGGTIGATGASFPKEQLIRLPKIFKVILRDEKYDTAALIQKMKAMCIQVRQNGLLSLENQIDAEPDSLMRKGMRLIVDGTSAEHTKEALEVYMEAMADRHHSAAQMFEAAGGFSPTMGITGTVLGLVHVLGNLEEPDSLGPKIATAFIATLYGIGIANLIWLPLAGNLKAKHAQEVLYKSMIIEGLLLIQQGANTNYMDEKLTSFLSEAQISQKGSGYSGGGRKKRG</sequence>
<keyword evidence="11" id="KW-0282">Flagellum</keyword>
<keyword evidence="7" id="KW-0813">Transport</keyword>
<dbReference type="EMBL" id="JAFJZZ010000006">
    <property type="protein sequence ID" value="MBN7774134.1"/>
    <property type="molecule type" value="Genomic_DNA"/>
</dbReference>
<keyword evidence="11" id="KW-0966">Cell projection</keyword>
<evidence type="ECO:0000256" key="3">
    <source>
        <dbReference type="ARBA" id="ARBA00022692"/>
    </source>
</evidence>
<evidence type="ECO:0000256" key="2">
    <source>
        <dbReference type="ARBA" id="ARBA00022475"/>
    </source>
</evidence>
<reference evidence="11" key="1">
    <citation type="submission" date="2021-02" db="EMBL/GenBank/DDBJ databases">
        <title>Abyssanaerobacter marinus gen.nov., sp., nov, anaerobic bacterium isolated from the Onnuri vent field of Indian Ocean and suggestion of Mogibacteriaceae fam. nov., and proposal of reclassification of ambiguous this family's genus member.</title>
        <authorList>
            <person name="Kim Y.J."/>
            <person name="Yang J.-A."/>
        </authorList>
    </citation>
    <scope>NUCLEOTIDE SEQUENCE</scope>
    <source>
        <strain evidence="11">DSM 2634</strain>
    </source>
</reference>
<comment type="subcellular location">
    <subcellularLocation>
        <location evidence="1">Cell membrane</location>
        <topology evidence="1">Multi-pass membrane protein</topology>
    </subcellularLocation>
    <subcellularLocation>
        <location evidence="7">Membrane</location>
        <topology evidence="7">Multi-pass membrane protein</topology>
    </subcellularLocation>
</comment>
<evidence type="ECO:0000256" key="1">
    <source>
        <dbReference type="ARBA" id="ARBA00004651"/>
    </source>
</evidence>
<dbReference type="Proteomes" id="UP000664545">
    <property type="component" value="Unassembled WGS sequence"/>
</dbReference>
<evidence type="ECO:0000259" key="9">
    <source>
        <dbReference type="Pfam" id="PF01618"/>
    </source>
</evidence>
<dbReference type="GO" id="GO:0005886">
    <property type="term" value="C:plasma membrane"/>
    <property type="evidence" value="ECO:0007669"/>
    <property type="project" value="UniProtKB-SubCell"/>
</dbReference>
<dbReference type="PANTHER" id="PTHR30433:SF3">
    <property type="entry name" value="MOTILITY PROTEIN A"/>
    <property type="match status" value="1"/>
</dbReference>
<keyword evidence="4" id="KW-0283">Flagellar rotation</keyword>
<keyword evidence="3 8" id="KW-0812">Transmembrane</keyword>
<dbReference type="NCBIfam" id="NF006583">
    <property type="entry name" value="PRK09109.1"/>
    <property type="match status" value="1"/>
</dbReference>
<name>A0A939IK15_CLOAM</name>
<keyword evidence="2" id="KW-1003">Cell membrane</keyword>
<dbReference type="RefSeq" id="WP_206582974.1">
    <property type="nucleotide sequence ID" value="NZ_JAFJZZ010000006.1"/>
</dbReference>
<proteinExistence type="inferred from homology"/>
<keyword evidence="7" id="KW-0653">Protein transport</keyword>
<dbReference type="GO" id="GO:0015031">
    <property type="term" value="P:protein transport"/>
    <property type="evidence" value="ECO:0007669"/>
    <property type="project" value="UniProtKB-KW"/>
</dbReference>
<protein>
    <submittedName>
        <fullName evidence="11">Flagellar motor protein</fullName>
    </submittedName>
</protein>
<evidence type="ECO:0000256" key="7">
    <source>
        <dbReference type="RuleBase" id="RU004057"/>
    </source>
</evidence>
<feature type="domain" description="Motility protein A N-terminal" evidence="10">
    <location>
        <begin position="9"/>
        <end position="84"/>
    </location>
</feature>
<gene>
    <name evidence="11" type="ORF">JYB65_12230</name>
</gene>